<name>A0A4P6XMN5_9ASCO</name>
<dbReference type="EMBL" id="CP034457">
    <property type="protein sequence ID" value="QBM87278.1"/>
    <property type="molecule type" value="Genomic_DNA"/>
</dbReference>
<evidence type="ECO:0000313" key="1">
    <source>
        <dbReference type="EMBL" id="QBM87278.1"/>
    </source>
</evidence>
<sequence length="266" mass="30098">MIKSESRKSNLFTALKSRKSLKDLSARVQKTTSLISGPFVQTQLDSHSMHSANNRAAKPLSPIDVNSAPNKRLSKVYFTGEGQENALRRHSLAWKKRSSSPASELTLATISAMPSDLASVDSHSIDLPSPTILEHEGKNETQAQINARHLQYTQYADLLDIDEPCTPTRIHRTTNIGDIRRFLESDDMLPMNNRKSLEFEAHEIQMLCSRLCTQEKRDCAVKFVENAFVMTFFDDAFEEQRYWDEIDASDAVKGDLDSALYDHTLF</sequence>
<evidence type="ECO:0000313" key="2">
    <source>
        <dbReference type="Proteomes" id="UP000292447"/>
    </source>
</evidence>
<protein>
    <submittedName>
        <fullName evidence="1">Uncharacterized protein</fullName>
    </submittedName>
</protein>
<organism evidence="1 2">
    <name type="scientific">Metschnikowia aff. pulcherrima</name>
    <dbReference type="NCBI Taxonomy" id="2163413"/>
    <lineage>
        <taxon>Eukaryota</taxon>
        <taxon>Fungi</taxon>
        <taxon>Dikarya</taxon>
        <taxon>Ascomycota</taxon>
        <taxon>Saccharomycotina</taxon>
        <taxon>Pichiomycetes</taxon>
        <taxon>Metschnikowiaceae</taxon>
        <taxon>Metschnikowia</taxon>
    </lineage>
</organism>
<proteinExistence type="predicted"/>
<dbReference type="Proteomes" id="UP000292447">
    <property type="component" value="Chromosome II"/>
</dbReference>
<reference evidence="2" key="1">
    <citation type="submission" date="2019-03" db="EMBL/GenBank/DDBJ databases">
        <title>Snf2 controls pulcherriminic acid biosynthesis and connects pigmentation and antifungal activity of the yeast Metschnikowia pulcherrima.</title>
        <authorList>
            <person name="Gore-Lloyd D."/>
            <person name="Sumann I."/>
            <person name="Brachmann A.O."/>
            <person name="Schneeberger K."/>
            <person name="Ortiz-Merino R.A."/>
            <person name="Moreno-Beltran M."/>
            <person name="Schlaefli M."/>
            <person name="Kirner P."/>
            <person name="Santos Kron A."/>
            <person name="Wolfe K.H."/>
            <person name="Piel J."/>
            <person name="Ahrens C.H."/>
            <person name="Henk D."/>
            <person name="Freimoser F.M."/>
        </authorList>
    </citation>
    <scope>NUCLEOTIDE SEQUENCE [LARGE SCALE GENOMIC DNA]</scope>
    <source>
        <strain evidence="2">APC 1.2</strain>
    </source>
</reference>
<dbReference type="AlphaFoldDB" id="A0A4P6XMN5"/>
<keyword evidence="2" id="KW-1185">Reference proteome</keyword>
<gene>
    <name evidence="1" type="ORF">METSCH_B04780</name>
</gene>
<accession>A0A4P6XMN5</accession>